<dbReference type="SUPFAM" id="SSF49344">
    <property type="entry name" value="CBD9-like"/>
    <property type="match status" value="1"/>
</dbReference>
<dbReference type="AlphaFoldDB" id="A0A9X0A1V5"/>
<protein>
    <submittedName>
        <fullName evidence="3">DBH-like monooxygenase protein 1</fullName>
        <ecNumber evidence="3">1.14.17.1</ecNumber>
    </submittedName>
</protein>
<feature type="domain" description="DOMON" evidence="2">
    <location>
        <begin position="34"/>
        <end position="150"/>
    </location>
</feature>
<keyword evidence="1" id="KW-0732">Signal</keyword>
<feature type="chain" id="PRO_5040826269" evidence="1">
    <location>
        <begin position="19"/>
        <end position="245"/>
    </location>
</feature>
<feature type="signal peptide" evidence="1">
    <location>
        <begin position="1"/>
        <end position="18"/>
    </location>
</feature>
<dbReference type="OrthoDB" id="19261at2759"/>
<proteinExistence type="predicted"/>
<dbReference type="Pfam" id="PF03351">
    <property type="entry name" value="DOMON"/>
    <property type="match status" value="1"/>
</dbReference>
<dbReference type="PANTHER" id="PTHR10157:SF23">
    <property type="entry name" value="MOXD1 HOMOLOG 1"/>
    <property type="match status" value="1"/>
</dbReference>
<comment type="caution">
    <text evidence="3">The sequence shown here is derived from an EMBL/GenBank/DDBJ whole genome shotgun (WGS) entry which is preliminary data.</text>
</comment>
<dbReference type="GO" id="GO:0042420">
    <property type="term" value="P:dopamine catabolic process"/>
    <property type="evidence" value="ECO:0007669"/>
    <property type="project" value="TreeGrafter"/>
</dbReference>
<dbReference type="SMART" id="SM00664">
    <property type="entry name" value="DoH"/>
    <property type="match status" value="1"/>
</dbReference>
<reference evidence="3" key="1">
    <citation type="submission" date="2023-01" db="EMBL/GenBank/DDBJ databases">
        <title>Genome assembly of the deep-sea coral Lophelia pertusa.</title>
        <authorList>
            <person name="Herrera S."/>
            <person name="Cordes E."/>
        </authorList>
    </citation>
    <scope>NUCLEOTIDE SEQUENCE</scope>
    <source>
        <strain evidence="3">USNM1676648</strain>
        <tissue evidence="3">Polyp</tissue>
    </source>
</reference>
<dbReference type="GO" id="GO:0005615">
    <property type="term" value="C:extracellular space"/>
    <property type="evidence" value="ECO:0007669"/>
    <property type="project" value="TreeGrafter"/>
</dbReference>
<dbReference type="InterPro" id="IPR045266">
    <property type="entry name" value="DOH_DOMON"/>
</dbReference>
<sequence>MFRFFLFAVIALSKFFAALQIESRSNCVYLDGEKAFKLYWAYNESTDIVQFAVEVNTLGWVGFGFANKIHRMQNYDVIVGKIQNGKESLTDRFTNGYKEPLADQIQDYTLTGFNASDGKTFLEFYRKRNTGDNKDIEIKAGPMLLVYAYHRLDYPSPYKTKHEKQGFKIVTLIPADTGKTRQTPTTPNIQMLSTLNVSIRADASSVTNGTVVGPVARILKSASSNAHASSYFTLVFSLCNLIFTA</sequence>
<dbReference type="CDD" id="cd09631">
    <property type="entry name" value="DOMON_DOH"/>
    <property type="match status" value="1"/>
</dbReference>
<dbReference type="Proteomes" id="UP001163046">
    <property type="component" value="Unassembled WGS sequence"/>
</dbReference>
<dbReference type="EC" id="1.14.17.1" evidence="3"/>
<dbReference type="GO" id="GO:0006589">
    <property type="term" value="P:octopamine biosynthetic process"/>
    <property type="evidence" value="ECO:0007669"/>
    <property type="project" value="TreeGrafter"/>
</dbReference>
<evidence type="ECO:0000313" key="3">
    <source>
        <dbReference type="EMBL" id="KAJ7391921.1"/>
    </source>
</evidence>
<dbReference type="GO" id="GO:0030667">
    <property type="term" value="C:secretory granule membrane"/>
    <property type="evidence" value="ECO:0007669"/>
    <property type="project" value="TreeGrafter"/>
</dbReference>
<dbReference type="InterPro" id="IPR005018">
    <property type="entry name" value="DOMON_domain"/>
</dbReference>
<dbReference type="PROSITE" id="PS50836">
    <property type="entry name" value="DOMON"/>
    <property type="match status" value="1"/>
</dbReference>
<organism evidence="3 4">
    <name type="scientific">Desmophyllum pertusum</name>
    <dbReference type="NCBI Taxonomy" id="174260"/>
    <lineage>
        <taxon>Eukaryota</taxon>
        <taxon>Metazoa</taxon>
        <taxon>Cnidaria</taxon>
        <taxon>Anthozoa</taxon>
        <taxon>Hexacorallia</taxon>
        <taxon>Scleractinia</taxon>
        <taxon>Caryophylliina</taxon>
        <taxon>Caryophylliidae</taxon>
        <taxon>Desmophyllum</taxon>
    </lineage>
</organism>
<dbReference type="EMBL" id="MU825404">
    <property type="protein sequence ID" value="KAJ7391921.1"/>
    <property type="molecule type" value="Genomic_DNA"/>
</dbReference>
<dbReference type="PANTHER" id="PTHR10157">
    <property type="entry name" value="DOPAMINE BETA HYDROXYLASE RELATED"/>
    <property type="match status" value="1"/>
</dbReference>
<keyword evidence="3" id="KW-0560">Oxidoreductase</keyword>
<dbReference type="GO" id="GO:0042421">
    <property type="term" value="P:norepinephrine biosynthetic process"/>
    <property type="evidence" value="ECO:0007669"/>
    <property type="project" value="TreeGrafter"/>
</dbReference>
<evidence type="ECO:0000256" key="1">
    <source>
        <dbReference type="SAM" id="SignalP"/>
    </source>
</evidence>
<gene>
    <name evidence="3" type="primary">MOXD1_9</name>
    <name evidence="3" type="ORF">OS493_016223</name>
</gene>
<dbReference type="InterPro" id="IPR000945">
    <property type="entry name" value="DBH-like"/>
</dbReference>
<evidence type="ECO:0000259" key="2">
    <source>
        <dbReference type="PROSITE" id="PS50836"/>
    </source>
</evidence>
<keyword evidence="4" id="KW-1185">Reference proteome</keyword>
<name>A0A9X0A1V5_9CNID</name>
<accession>A0A9X0A1V5</accession>
<keyword evidence="3" id="KW-0503">Monooxygenase</keyword>
<dbReference type="GO" id="GO:0004500">
    <property type="term" value="F:dopamine beta-monooxygenase activity"/>
    <property type="evidence" value="ECO:0007669"/>
    <property type="project" value="UniProtKB-EC"/>
</dbReference>
<evidence type="ECO:0000313" key="4">
    <source>
        <dbReference type="Proteomes" id="UP001163046"/>
    </source>
</evidence>